<dbReference type="Proteomes" id="UP001189429">
    <property type="component" value="Unassembled WGS sequence"/>
</dbReference>
<sequence>LVRERSRSREWLQPPPPEPHAASPGGAPSSAGSPSASAAGAVELHVLYACPLDPRLPQFRIRDELDQLADALRRAQCSIRVRVGVATTKSLAQLLTLARAGARLLLHLSAHVVLLQGAGPSLVLENGHGGPHFLHRPQLEELLSGGGQGQLDGLGLVVLNSCWSEGLAQLLVESGVRHVIATRDEVSDLAASTFTQQFYYALGSKQSVLASWESARQVLRVDQNPQLTKSADQFVLFGQRGANATTLSKLEREATLDGDASAQDFCPEEVALHSRHGALARQACALPPRVEDFI</sequence>
<evidence type="ECO:0000313" key="4">
    <source>
        <dbReference type="Proteomes" id="UP001189429"/>
    </source>
</evidence>
<keyword evidence="4" id="KW-1185">Reference proteome</keyword>
<dbReference type="Pfam" id="PF12770">
    <property type="entry name" value="CHAT"/>
    <property type="match status" value="1"/>
</dbReference>
<gene>
    <name evidence="3" type="ORF">PCOR1329_LOCUS1905</name>
</gene>
<feature type="domain" description="CHAT" evidence="2">
    <location>
        <begin position="60"/>
        <end position="226"/>
    </location>
</feature>
<organism evidence="3 4">
    <name type="scientific">Prorocentrum cordatum</name>
    <dbReference type="NCBI Taxonomy" id="2364126"/>
    <lineage>
        <taxon>Eukaryota</taxon>
        <taxon>Sar</taxon>
        <taxon>Alveolata</taxon>
        <taxon>Dinophyceae</taxon>
        <taxon>Prorocentrales</taxon>
        <taxon>Prorocentraceae</taxon>
        <taxon>Prorocentrum</taxon>
    </lineage>
</organism>
<protein>
    <recommendedName>
        <fullName evidence="2">CHAT domain-containing protein</fullName>
    </recommendedName>
</protein>
<feature type="non-terminal residue" evidence="3">
    <location>
        <position position="1"/>
    </location>
</feature>
<dbReference type="InterPro" id="IPR024983">
    <property type="entry name" value="CHAT_dom"/>
</dbReference>
<accession>A0ABN9PCV0</accession>
<reference evidence="3" key="1">
    <citation type="submission" date="2023-10" db="EMBL/GenBank/DDBJ databases">
        <authorList>
            <person name="Chen Y."/>
            <person name="Shah S."/>
            <person name="Dougan E. K."/>
            <person name="Thang M."/>
            <person name="Chan C."/>
        </authorList>
    </citation>
    <scope>NUCLEOTIDE SEQUENCE [LARGE SCALE GENOMIC DNA]</scope>
</reference>
<evidence type="ECO:0000259" key="2">
    <source>
        <dbReference type="Pfam" id="PF12770"/>
    </source>
</evidence>
<evidence type="ECO:0000313" key="3">
    <source>
        <dbReference type="EMBL" id="CAK0790686.1"/>
    </source>
</evidence>
<dbReference type="EMBL" id="CAUYUJ010000461">
    <property type="protein sequence ID" value="CAK0790686.1"/>
    <property type="molecule type" value="Genomic_DNA"/>
</dbReference>
<name>A0ABN9PCV0_9DINO</name>
<evidence type="ECO:0000256" key="1">
    <source>
        <dbReference type="SAM" id="MobiDB-lite"/>
    </source>
</evidence>
<proteinExistence type="predicted"/>
<comment type="caution">
    <text evidence="3">The sequence shown here is derived from an EMBL/GenBank/DDBJ whole genome shotgun (WGS) entry which is preliminary data.</text>
</comment>
<feature type="compositionally biased region" description="Basic and acidic residues" evidence="1">
    <location>
        <begin position="1"/>
        <end position="10"/>
    </location>
</feature>
<feature type="region of interest" description="Disordered" evidence="1">
    <location>
        <begin position="1"/>
        <end position="36"/>
    </location>
</feature>
<feature type="non-terminal residue" evidence="3">
    <location>
        <position position="294"/>
    </location>
</feature>
<feature type="compositionally biased region" description="Low complexity" evidence="1">
    <location>
        <begin position="20"/>
        <end position="36"/>
    </location>
</feature>